<evidence type="ECO:0000256" key="1">
    <source>
        <dbReference type="ARBA" id="ARBA00023125"/>
    </source>
</evidence>
<dbReference type="Pfam" id="PF00072">
    <property type="entry name" value="Response_reg"/>
    <property type="match status" value="1"/>
</dbReference>
<comment type="caution">
    <text evidence="4">The sequence shown here is derived from an EMBL/GenBank/DDBJ whole genome shotgun (WGS) entry which is preliminary data.</text>
</comment>
<dbReference type="SUPFAM" id="SSF52172">
    <property type="entry name" value="CheY-like"/>
    <property type="match status" value="1"/>
</dbReference>
<dbReference type="PANTHER" id="PTHR48111">
    <property type="entry name" value="REGULATOR OF RPOS"/>
    <property type="match status" value="1"/>
</dbReference>
<dbReference type="PANTHER" id="PTHR48111:SF56">
    <property type="entry name" value="TETRATHIONATE RESPONSE REGULATORY PROTEIN TTRR"/>
    <property type="match status" value="1"/>
</dbReference>
<dbReference type="EMBL" id="JAGQHS010000009">
    <property type="protein sequence ID" value="MCA9754801.1"/>
    <property type="molecule type" value="Genomic_DNA"/>
</dbReference>
<accession>A0A956NAJ2</accession>
<name>A0A956NAJ2_UNCEI</name>
<organism evidence="4 5">
    <name type="scientific">Eiseniibacteriota bacterium</name>
    <dbReference type="NCBI Taxonomy" id="2212470"/>
    <lineage>
        <taxon>Bacteria</taxon>
        <taxon>Candidatus Eiseniibacteriota</taxon>
    </lineage>
</organism>
<feature type="modified residue" description="4-aspartylphosphate" evidence="2">
    <location>
        <position position="71"/>
    </location>
</feature>
<dbReference type="GO" id="GO:0000976">
    <property type="term" value="F:transcription cis-regulatory region binding"/>
    <property type="evidence" value="ECO:0007669"/>
    <property type="project" value="TreeGrafter"/>
</dbReference>
<dbReference type="InterPro" id="IPR039420">
    <property type="entry name" value="WalR-like"/>
</dbReference>
<evidence type="ECO:0000259" key="3">
    <source>
        <dbReference type="PROSITE" id="PS50110"/>
    </source>
</evidence>
<dbReference type="Gene3D" id="3.40.50.2300">
    <property type="match status" value="1"/>
</dbReference>
<dbReference type="InterPro" id="IPR001789">
    <property type="entry name" value="Sig_transdc_resp-reg_receiver"/>
</dbReference>
<dbReference type="SMART" id="SM00448">
    <property type="entry name" value="REC"/>
    <property type="match status" value="1"/>
</dbReference>
<gene>
    <name evidence="4" type="ORF">KDA27_03295</name>
</gene>
<feature type="domain" description="Response regulatory" evidence="3">
    <location>
        <begin position="22"/>
        <end position="136"/>
    </location>
</feature>
<dbReference type="Proteomes" id="UP000739538">
    <property type="component" value="Unassembled WGS sequence"/>
</dbReference>
<keyword evidence="2" id="KW-0597">Phosphoprotein</keyword>
<dbReference type="InterPro" id="IPR011006">
    <property type="entry name" value="CheY-like_superfamily"/>
</dbReference>
<evidence type="ECO:0000313" key="5">
    <source>
        <dbReference type="Proteomes" id="UP000739538"/>
    </source>
</evidence>
<dbReference type="PROSITE" id="PS50110">
    <property type="entry name" value="RESPONSE_REGULATORY"/>
    <property type="match status" value="1"/>
</dbReference>
<dbReference type="GO" id="GO:0000156">
    <property type="term" value="F:phosphorelay response regulator activity"/>
    <property type="evidence" value="ECO:0007669"/>
    <property type="project" value="TreeGrafter"/>
</dbReference>
<evidence type="ECO:0000256" key="2">
    <source>
        <dbReference type="PROSITE-ProRule" id="PRU00169"/>
    </source>
</evidence>
<protein>
    <submittedName>
        <fullName evidence="4">Response regulator</fullName>
    </submittedName>
</protein>
<dbReference type="GO" id="GO:0032993">
    <property type="term" value="C:protein-DNA complex"/>
    <property type="evidence" value="ECO:0007669"/>
    <property type="project" value="TreeGrafter"/>
</dbReference>
<dbReference type="GO" id="GO:0006355">
    <property type="term" value="P:regulation of DNA-templated transcription"/>
    <property type="evidence" value="ECO:0007669"/>
    <property type="project" value="TreeGrafter"/>
</dbReference>
<reference evidence="4" key="2">
    <citation type="journal article" date="2021" name="Microbiome">
        <title>Successional dynamics and alternative stable states in a saline activated sludge microbial community over 9 years.</title>
        <authorList>
            <person name="Wang Y."/>
            <person name="Ye J."/>
            <person name="Ju F."/>
            <person name="Liu L."/>
            <person name="Boyd J.A."/>
            <person name="Deng Y."/>
            <person name="Parks D.H."/>
            <person name="Jiang X."/>
            <person name="Yin X."/>
            <person name="Woodcroft B.J."/>
            <person name="Tyson G.W."/>
            <person name="Hugenholtz P."/>
            <person name="Polz M.F."/>
            <person name="Zhang T."/>
        </authorList>
    </citation>
    <scope>NUCLEOTIDE SEQUENCE</scope>
    <source>
        <strain evidence="4">HKST-UBA02</strain>
    </source>
</reference>
<reference evidence="4" key="1">
    <citation type="submission" date="2020-04" db="EMBL/GenBank/DDBJ databases">
        <authorList>
            <person name="Zhang T."/>
        </authorList>
    </citation>
    <scope>NUCLEOTIDE SEQUENCE</scope>
    <source>
        <strain evidence="4">HKST-UBA02</strain>
    </source>
</reference>
<keyword evidence="1" id="KW-0238">DNA-binding</keyword>
<sequence length="137" mass="14913">MTIQELGPKPSRQPDLVSPLPTVYIVSGSRSMRTSLQGLVSGLGYAAKSFPDAESFLGQHRLRKHACLILDLNLPGMSGLDLLDRLQEADPELPVIALGEGYDVTLAVAAMRHGAIDYFEKPFSDHRLAVRVEETVA</sequence>
<proteinExistence type="predicted"/>
<evidence type="ECO:0000313" key="4">
    <source>
        <dbReference type="EMBL" id="MCA9754801.1"/>
    </source>
</evidence>
<dbReference type="AlphaFoldDB" id="A0A956NAJ2"/>
<dbReference type="GO" id="GO:0005829">
    <property type="term" value="C:cytosol"/>
    <property type="evidence" value="ECO:0007669"/>
    <property type="project" value="TreeGrafter"/>
</dbReference>